<evidence type="ECO:0000259" key="8">
    <source>
        <dbReference type="Pfam" id="PF07005"/>
    </source>
</evidence>
<evidence type="ECO:0000256" key="1">
    <source>
        <dbReference type="ARBA" id="ARBA00005715"/>
    </source>
</evidence>
<keyword evidence="4" id="KW-0418">Kinase</keyword>
<dbReference type="PANTHER" id="PTHR43060:SF17">
    <property type="entry name" value="L-THREONATE DEHYDROGENASE"/>
    <property type="match status" value="1"/>
</dbReference>
<evidence type="ECO:0000313" key="11">
    <source>
        <dbReference type="EMBL" id="KAF6792060.1"/>
    </source>
</evidence>
<dbReference type="AlphaFoldDB" id="A0A8H6IRE5"/>
<feature type="domain" description="Four-carbon acid sugar kinase nucleotide binding" evidence="10">
    <location>
        <begin position="953"/>
        <end position="1119"/>
    </location>
</feature>
<feature type="domain" description="6-phosphogluconate dehydrogenase NADP-binding" evidence="7">
    <location>
        <begin position="330"/>
        <end position="487"/>
    </location>
</feature>
<feature type="domain" description="6-phosphogluconate dehydrogenase NADP-binding" evidence="7">
    <location>
        <begin position="10"/>
        <end position="172"/>
    </location>
</feature>
<comment type="caution">
    <text evidence="11">The sequence shown here is derived from an EMBL/GenBank/DDBJ whole genome shotgun (WGS) entry which is preliminary data.</text>
</comment>
<dbReference type="Pfam" id="PF14833">
    <property type="entry name" value="NAD_binding_11"/>
    <property type="match status" value="2"/>
</dbReference>
<feature type="domain" description="3-hydroxyisobutyrate dehydrogenase-like NAD-binding" evidence="9">
    <location>
        <begin position="500"/>
        <end position="619"/>
    </location>
</feature>
<dbReference type="InterPro" id="IPR031475">
    <property type="entry name" value="NBD_C"/>
</dbReference>
<evidence type="ECO:0000256" key="2">
    <source>
        <dbReference type="ARBA" id="ARBA00022679"/>
    </source>
</evidence>
<dbReference type="SUPFAM" id="SSF48179">
    <property type="entry name" value="6-phosphogluconate dehydrogenase C-terminal domain-like"/>
    <property type="match status" value="2"/>
</dbReference>
<keyword evidence="3" id="KW-0547">Nucleotide-binding</keyword>
<dbReference type="Pfam" id="PF07005">
    <property type="entry name" value="SBD_N"/>
    <property type="match status" value="1"/>
</dbReference>
<dbReference type="InterPro" id="IPR029154">
    <property type="entry name" value="HIBADH-like_NADP-bd"/>
</dbReference>
<dbReference type="EMBL" id="WIGN01000461">
    <property type="protein sequence ID" value="KAF6792060.1"/>
    <property type="molecule type" value="Genomic_DNA"/>
</dbReference>
<dbReference type="SUPFAM" id="SSF51735">
    <property type="entry name" value="NAD(P)-binding Rossmann-fold domains"/>
    <property type="match status" value="2"/>
</dbReference>
<proteinExistence type="inferred from homology"/>
<dbReference type="PANTHER" id="PTHR43060">
    <property type="entry name" value="3-HYDROXYISOBUTYRATE DEHYDROGENASE-LIKE 1, MITOCHONDRIAL-RELATED"/>
    <property type="match status" value="1"/>
</dbReference>
<comment type="similarity">
    <text evidence="1">Belongs to the four-carbon acid sugar kinase family.</text>
</comment>
<evidence type="ECO:0000256" key="6">
    <source>
        <dbReference type="ARBA" id="ARBA00023277"/>
    </source>
</evidence>
<keyword evidence="6" id="KW-0119">Carbohydrate metabolism</keyword>
<keyword evidence="5" id="KW-0067">ATP-binding</keyword>
<sequence length="1133" mass="118650">MTSAGADVARVGFVGLGAMGFGMATNLLRKPHYAVMGFDVYPPSAEKFVAEGGATGASPREVARTSDILVCMAANAQQIDDILFHHQTGALETLPEHATVLICSTVPPTYHETLADRISQKGRGDVLVVDSPVSGGTKRAADGTLTIFASGTSVALQRADRLLHDMAEKLYVIPGGPGAGSKVKMVNQLLVGTHIAAASEAMGLAAKAGLNTREVYNIITNAAGNSWAFENRVPHMLDGDWTPLSALNIFVKDMGIVVSTARTLQFPAPLASVAEQLYISGAAQGFGTDDDAGLVRVFLPGSPNAVKEQAGQLNTQEKLTPSSTPLEISKIGMIGLGAMGQGMAGSLVRAGFAVQGYDVYGPAVDKFVSGGGKASKAGSPAEAAEGADILVLMVQNAAQADDVLFGAGKAAETLPDGAIVILSSTVPPSFVRELESKLTNLGKGISLIDAPVSGGVVRAANGTLTIICSGDDAIISKANAPLMAMTGTAANLCHVQGGVGAASSVKLINQLLAGVHIAAAAEAMAFAARLGLDTRRVFDLLGNAAAWSWMFENRVPQMLDADWTPHSALAIFVKDLGIVLEEAKRLTYFAPISSAAHTLYLMGASHGWTKESDAGVVRLWELTGLSVSGSAGPKAQENKNEAAAPAVDQDEALPAQKTLAALPAEYSGDVVSSTRKVVGNGEVPVLIALDDDPTGTQTCHDIDVLTVWDAATLDHEFSLNPKGFFILTNSRALPSAEARQLILEICRNVKRAAEKAGRTFEIVLRGDSTLRGHLPEEPEAAEEALGKFDAWVVTPFFFQGGRYTINDVHYVKEGDVLVPASQTPFAQDATFGYKNSNLRKYVMEKCGSRFDDSSFLSVTLDDIRVGGPTGVSKKLLSVAPGSNTVVIVNAAAESDMDVFVAGLLEANKSGRRYLFRTGAAFVSSRLGITSIPPLTMADLGVSVTGDVKQPGGLVVAGSYVPKTTAQLKVLRERRGDQLAVIELDVGGLIESDEAAEKVVASAAAESAKKIAAGEDVLVMTSRKLIKGHDGLSSLQIGSKVARALVQLVEQIDVRPRYIIAKGGITSSDAATKGLKMRRARILGQAAPGVPLWRCDEETSRHRGVPYVVFPGNVGSDQTLAEVVESWSVHGAKC</sequence>
<evidence type="ECO:0000256" key="5">
    <source>
        <dbReference type="ARBA" id="ARBA00022840"/>
    </source>
</evidence>
<gene>
    <name evidence="11" type="ORF">CSOJ01_14209</name>
</gene>
<dbReference type="InterPro" id="IPR013328">
    <property type="entry name" value="6PGD_dom2"/>
</dbReference>
<keyword evidence="12" id="KW-1185">Reference proteome</keyword>
<evidence type="ECO:0000259" key="10">
    <source>
        <dbReference type="Pfam" id="PF17042"/>
    </source>
</evidence>
<dbReference type="InterPro" id="IPR042213">
    <property type="entry name" value="NBD_C_sf"/>
</dbReference>
<dbReference type="GO" id="GO:0016491">
    <property type="term" value="F:oxidoreductase activity"/>
    <property type="evidence" value="ECO:0007669"/>
    <property type="project" value="InterPro"/>
</dbReference>
<dbReference type="PROSITE" id="PS00895">
    <property type="entry name" value="3_HYDROXYISOBUT_DH"/>
    <property type="match status" value="2"/>
</dbReference>
<dbReference type="GO" id="GO:0005524">
    <property type="term" value="F:ATP binding"/>
    <property type="evidence" value="ECO:0007669"/>
    <property type="project" value="UniProtKB-KW"/>
</dbReference>
<dbReference type="GO" id="GO:0016301">
    <property type="term" value="F:kinase activity"/>
    <property type="evidence" value="ECO:0007669"/>
    <property type="project" value="UniProtKB-KW"/>
</dbReference>
<evidence type="ECO:0000256" key="4">
    <source>
        <dbReference type="ARBA" id="ARBA00022777"/>
    </source>
</evidence>
<evidence type="ECO:0000259" key="9">
    <source>
        <dbReference type="Pfam" id="PF14833"/>
    </source>
</evidence>
<dbReference type="SUPFAM" id="SSF142764">
    <property type="entry name" value="YgbK-like"/>
    <property type="match status" value="1"/>
</dbReference>
<evidence type="ECO:0000313" key="12">
    <source>
        <dbReference type="Proteomes" id="UP000652219"/>
    </source>
</evidence>
<evidence type="ECO:0000259" key="7">
    <source>
        <dbReference type="Pfam" id="PF03446"/>
    </source>
</evidence>
<dbReference type="Proteomes" id="UP000652219">
    <property type="component" value="Unassembled WGS sequence"/>
</dbReference>
<dbReference type="InterPro" id="IPR037051">
    <property type="entry name" value="4-carb_acid_sugar_kinase_N_sf"/>
</dbReference>
<reference evidence="11 12" key="1">
    <citation type="journal article" date="2020" name="Phytopathology">
        <title>Genome Sequence Resources of Colletotrichum truncatum, C. plurivorum, C. musicola, and C. sojae: Four Species Pathogenic to Soybean (Glycine max).</title>
        <authorList>
            <person name="Rogerio F."/>
            <person name="Boufleur T.R."/>
            <person name="Ciampi-Guillardi M."/>
            <person name="Sukno S.A."/>
            <person name="Thon M.R."/>
            <person name="Massola Junior N.S."/>
            <person name="Baroncelli R."/>
        </authorList>
    </citation>
    <scope>NUCLEOTIDE SEQUENCE [LARGE SCALE GENOMIC DNA]</scope>
    <source>
        <strain evidence="11 12">LFN0009</strain>
    </source>
</reference>
<name>A0A8H6IRE5_9PEZI</name>
<dbReference type="Pfam" id="PF03446">
    <property type="entry name" value="NAD_binding_2"/>
    <property type="match status" value="2"/>
</dbReference>
<feature type="domain" description="3-hydroxyisobutyrate dehydrogenase-like NAD-binding" evidence="9">
    <location>
        <begin position="178"/>
        <end position="297"/>
    </location>
</feature>
<keyword evidence="2" id="KW-0808">Transferase</keyword>
<dbReference type="InterPro" id="IPR008927">
    <property type="entry name" value="6-PGluconate_DH-like_C_sf"/>
</dbReference>
<dbReference type="GO" id="GO:0051287">
    <property type="term" value="F:NAD binding"/>
    <property type="evidence" value="ECO:0007669"/>
    <property type="project" value="InterPro"/>
</dbReference>
<dbReference type="Gene3D" id="3.40.980.20">
    <property type="entry name" value="Four-carbon acid sugar kinase, nucleotide binding domain"/>
    <property type="match status" value="1"/>
</dbReference>
<dbReference type="InterPro" id="IPR002204">
    <property type="entry name" value="3-OH-isobutyrate_DH-rel_CS"/>
</dbReference>
<dbReference type="InterPro" id="IPR006115">
    <property type="entry name" value="6PGDH_NADP-bd"/>
</dbReference>
<dbReference type="GO" id="GO:0050661">
    <property type="term" value="F:NADP binding"/>
    <property type="evidence" value="ECO:0007669"/>
    <property type="project" value="InterPro"/>
</dbReference>
<dbReference type="Pfam" id="PF17042">
    <property type="entry name" value="NBD_C"/>
    <property type="match status" value="1"/>
</dbReference>
<dbReference type="Gene3D" id="1.10.1040.10">
    <property type="entry name" value="N-(1-d-carboxylethyl)-l-norvaline Dehydrogenase, domain 2"/>
    <property type="match status" value="2"/>
</dbReference>
<dbReference type="InterPro" id="IPR036291">
    <property type="entry name" value="NAD(P)-bd_dom_sf"/>
</dbReference>
<dbReference type="Gene3D" id="3.40.50.10840">
    <property type="entry name" value="Putative sugar-binding, N-terminal domain"/>
    <property type="match status" value="1"/>
</dbReference>
<dbReference type="InterPro" id="IPR010737">
    <property type="entry name" value="4-carb_acid_sugar_kinase_N"/>
</dbReference>
<accession>A0A8H6IRE5</accession>
<feature type="domain" description="Four-carbon acid sugar kinase N-terminal" evidence="8">
    <location>
        <begin position="686"/>
        <end position="924"/>
    </location>
</feature>
<organism evidence="11 12">
    <name type="scientific">Colletotrichum sojae</name>
    <dbReference type="NCBI Taxonomy" id="2175907"/>
    <lineage>
        <taxon>Eukaryota</taxon>
        <taxon>Fungi</taxon>
        <taxon>Dikarya</taxon>
        <taxon>Ascomycota</taxon>
        <taxon>Pezizomycotina</taxon>
        <taxon>Sordariomycetes</taxon>
        <taxon>Hypocreomycetidae</taxon>
        <taxon>Glomerellales</taxon>
        <taxon>Glomerellaceae</taxon>
        <taxon>Colletotrichum</taxon>
        <taxon>Colletotrichum orchidearum species complex</taxon>
    </lineage>
</organism>
<evidence type="ECO:0000256" key="3">
    <source>
        <dbReference type="ARBA" id="ARBA00022741"/>
    </source>
</evidence>
<dbReference type="Gene3D" id="3.40.50.720">
    <property type="entry name" value="NAD(P)-binding Rossmann-like Domain"/>
    <property type="match status" value="2"/>
</dbReference>
<protein>
    <submittedName>
        <fullName evidence="11">Ketose-bisphosphate aldolase class-ii family protein</fullName>
    </submittedName>
</protein>